<organism evidence="3 4">
    <name type="scientific">Microlunatus elymi</name>
    <dbReference type="NCBI Taxonomy" id="2596828"/>
    <lineage>
        <taxon>Bacteria</taxon>
        <taxon>Bacillati</taxon>
        <taxon>Actinomycetota</taxon>
        <taxon>Actinomycetes</taxon>
        <taxon>Propionibacteriales</taxon>
        <taxon>Propionibacteriaceae</taxon>
        <taxon>Microlunatus</taxon>
    </lineage>
</organism>
<dbReference type="GO" id="GO:0003824">
    <property type="term" value="F:catalytic activity"/>
    <property type="evidence" value="ECO:0007669"/>
    <property type="project" value="InterPro"/>
</dbReference>
<dbReference type="Gene3D" id="3.30.428.10">
    <property type="entry name" value="HIT-like"/>
    <property type="match status" value="1"/>
</dbReference>
<evidence type="ECO:0000313" key="4">
    <source>
        <dbReference type="Proteomes" id="UP000319263"/>
    </source>
</evidence>
<reference evidence="3 4" key="1">
    <citation type="submission" date="2019-07" db="EMBL/GenBank/DDBJ databases">
        <title>Microlunatus dokdonensis sp. nov. isolated from the rhizospheric soil of the wild plant Elymus tsukushiensis.</title>
        <authorList>
            <person name="Ghim S.-Y."/>
            <person name="Hwang Y.-J."/>
            <person name="Son J.-S."/>
            <person name="Shin J.-H."/>
        </authorList>
    </citation>
    <scope>NUCLEOTIDE SEQUENCE [LARGE SCALE GENOMIC DNA]</scope>
    <source>
        <strain evidence="3 4">KUDC0627</strain>
    </source>
</reference>
<feature type="domain" description="HIT" evidence="2">
    <location>
        <begin position="1"/>
        <end position="41"/>
    </location>
</feature>
<keyword evidence="4" id="KW-1185">Reference proteome</keyword>
<dbReference type="Proteomes" id="UP000319263">
    <property type="component" value="Chromosome"/>
</dbReference>
<sequence>MRARYGCTGVSLRQHNEPDGNQTVWHFHQHIIARWPDDHLTAEDRATRYPSADERRMYADLLRLDGPVVLGVE</sequence>
<proteinExistence type="predicted"/>
<dbReference type="EMBL" id="CP041692">
    <property type="protein sequence ID" value="QDP98955.1"/>
    <property type="molecule type" value="Genomic_DNA"/>
</dbReference>
<name>A0A516Q6F4_9ACTN</name>
<dbReference type="PROSITE" id="PS51084">
    <property type="entry name" value="HIT_2"/>
    <property type="match status" value="1"/>
</dbReference>
<dbReference type="OrthoDB" id="9784774at2"/>
<dbReference type="SUPFAM" id="SSF54197">
    <property type="entry name" value="HIT-like"/>
    <property type="match status" value="1"/>
</dbReference>
<protein>
    <recommendedName>
        <fullName evidence="2">HIT domain-containing protein</fullName>
    </recommendedName>
</protein>
<evidence type="ECO:0000259" key="2">
    <source>
        <dbReference type="PROSITE" id="PS51084"/>
    </source>
</evidence>
<feature type="short sequence motif" description="Histidine triad motif" evidence="1">
    <location>
        <begin position="26"/>
        <end position="30"/>
    </location>
</feature>
<evidence type="ECO:0000256" key="1">
    <source>
        <dbReference type="PROSITE-ProRule" id="PRU00464"/>
    </source>
</evidence>
<accession>A0A516Q6F4</accession>
<evidence type="ECO:0000313" key="3">
    <source>
        <dbReference type="EMBL" id="QDP98955.1"/>
    </source>
</evidence>
<dbReference type="InterPro" id="IPR011146">
    <property type="entry name" value="HIT-like"/>
</dbReference>
<dbReference type="RefSeq" id="WP_143988953.1">
    <property type="nucleotide sequence ID" value="NZ_CP041692.1"/>
</dbReference>
<dbReference type="KEGG" id="mik:FOE78_19615"/>
<dbReference type="AlphaFoldDB" id="A0A516Q6F4"/>
<gene>
    <name evidence="3" type="ORF">FOE78_19615</name>
</gene>
<dbReference type="InterPro" id="IPR036265">
    <property type="entry name" value="HIT-like_sf"/>
</dbReference>